<dbReference type="Proteomes" id="UP000653644">
    <property type="component" value="Unassembled WGS sequence"/>
</dbReference>
<proteinExistence type="predicted"/>
<dbReference type="InterPro" id="IPR036188">
    <property type="entry name" value="FAD/NAD-bd_sf"/>
</dbReference>
<keyword evidence="1" id="KW-0560">Oxidoreductase</keyword>
<evidence type="ECO:0000313" key="4">
    <source>
        <dbReference type="EMBL" id="GHA66590.1"/>
    </source>
</evidence>
<keyword evidence="2" id="KW-0503">Monooxygenase</keyword>
<evidence type="ECO:0000313" key="5">
    <source>
        <dbReference type="Proteomes" id="UP000653644"/>
    </source>
</evidence>
<dbReference type="RefSeq" id="WP_189894423.1">
    <property type="nucleotide sequence ID" value="NZ_BMVN01000058.1"/>
</dbReference>
<evidence type="ECO:0000256" key="1">
    <source>
        <dbReference type="ARBA" id="ARBA00023002"/>
    </source>
</evidence>
<dbReference type="Gene3D" id="3.30.9.30">
    <property type="match status" value="1"/>
</dbReference>
<accession>A0ABQ3DF29</accession>
<keyword evidence="5" id="KW-1185">Reference proteome</keyword>
<dbReference type="PRINTS" id="PR00420">
    <property type="entry name" value="RNGMNOXGNASE"/>
</dbReference>
<name>A0ABQ3DF29_9ACTN</name>
<dbReference type="InterPro" id="IPR002938">
    <property type="entry name" value="FAD-bd"/>
</dbReference>
<comment type="caution">
    <text evidence="4">The sequence shown here is derived from an EMBL/GenBank/DDBJ whole genome shotgun (WGS) entry which is preliminary data.</text>
</comment>
<protein>
    <submittedName>
        <fullName evidence="4">Flavin-dependent oxidoreductase</fullName>
    </submittedName>
</protein>
<gene>
    <name evidence="4" type="primary">phzS</name>
    <name evidence="4" type="ORF">GCM10010345_82990</name>
</gene>
<dbReference type="PANTHER" id="PTHR13789">
    <property type="entry name" value="MONOOXYGENASE"/>
    <property type="match status" value="1"/>
</dbReference>
<dbReference type="EMBL" id="BMVN01000058">
    <property type="protein sequence ID" value="GHA66590.1"/>
    <property type="molecule type" value="Genomic_DNA"/>
</dbReference>
<dbReference type="Gene3D" id="3.50.50.60">
    <property type="entry name" value="FAD/NAD(P)-binding domain"/>
    <property type="match status" value="1"/>
</dbReference>
<sequence length="421" mass="45791">MRISIVGGGIAGLTCALSLHAAGFQPRVREAARTIEAVGVGINLLPHAVRELAELGLADELAAIALPPQRLSYHDRTGAPVWEEPLGRAAGYDWPQYSVHRGRLHMMLLAAVRERLGPDAVRTGLLFQRFEETADGIRTRFLDRTSGEPTTEDTDLLIGSDGIDSAVRAQLYPGEGPSHWNGVHMWRGIAPFPHILDGRSIVVAGGTPGEKFVAYPIDDPATEGGEALMNWVLEVRHPRSAEALDRSNRRVTPAEARAGLADWSLPWIDLEALAERSSAVFEYPMLDRDPLPRWSFGRVTLLGDAAHPMFPMGMNGGSQSIVDGRVLAWCLARESDPDAALRRYDEMRRPLVNAIVLGNRELGPEAIIARAAEHGGPLPADEAEKIARGYKALTQAEVAQVNGHASWTVPGHLTDGFRPSR</sequence>
<feature type="domain" description="FAD-binding" evidence="3">
    <location>
        <begin position="3"/>
        <end position="356"/>
    </location>
</feature>
<reference evidence="5" key="1">
    <citation type="journal article" date="2019" name="Int. J. Syst. Evol. Microbiol.">
        <title>The Global Catalogue of Microorganisms (GCM) 10K type strain sequencing project: providing services to taxonomists for standard genome sequencing and annotation.</title>
        <authorList>
            <consortium name="The Broad Institute Genomics Platform"/>
            <consortium name="The Broad Institute Genome Sequencing Center for Infectious Disease"/>
            <person name="Wu L."/>
            <person name="Ma J."/>
        </authorList>
    </citation>
    <scope>NUCLEOTIDE SEQUENCE [LARGE SCALE GENOMIC DNA]</scope>
    <source>
        <strain evidence="5">JCM 4733</strain>
    </source>
</reference>
<organism evidence="4 5">
    <name type="scientific">Streptomyces canarius</name>
    <dbReference type="NCBI Taxonomy" id="285453"/>
    <lineage>
        <taxon>Bacteria</taxon>
        <taxon>Bacillati</taxon>
        <taxon>Actinomycetota</taxon>
        <taxon>Actinomycetes</taxon>
        <taxon>Kitasatosporales</taxon>
        <taxon>Streptomycetaceae</taxon>
        <taxon>Streptomyces</taxon>
    </lineage>
</organism>
<dbReference type="PANTHER" id="PTHR13789:SF268">
    <property type="entry name" value="5-METHYLPHENAZINE-1-CARBOXYLATE 1-MONOOXYGENASE"/>
    <property type="match status" value="1"/>
</dbReference>
<dbReference type="InterPro" id="IPR050493">
    <property type="entry name" value="FAD-dep_Monooxygenase_BioMet"/>
</dbReference>
<dbReference type="NCBIfam" id="NF005720">
    <property type="entry name" value="PRK07538.1"/>
    <property type="match status" value="1"/>
</dbReference>
<evidence type="ECO:0000256" key="2">
    <source>
        <dbReference type="ARBA" id="ARBA00023033"/>
    </source>
</evidence>
<dbReference type="SUPFAM" id="SSF51905">
    <property type="entry name" value="FAD/NAD(P)-binding domain"/>
    <property type="match status" value="1"/>
</dbReference>
<dbReference type="Pfam" id="PF01494">
    <property type="entry name" value="FAD_binding_3"/>
    <property type="match status" value="1"/>
</dbReference>
<dbReference type="SUPFAM" id="SSF54373">
    <property type="entry name" value="FAD-linked reductases, C-terminal domain"/>
    <property type="match status" value="1"/>
</dbReference>
<evidence type="ECO:0000259" key="3">
    <source>
        <dbReference type="Pfam" id="PF01494"/>
    </source>
</evidence>